<dbReference type="EMBL" id="CALNXI010000615">
    <property type="protein sequence ID" value="CAH3030147.1"/>
    <property type="molecule type" value="Genomic_DNA"/>
</dbReference>
<feature type="non-terminal residue" evidence="1">
    <location>
        <position position="1"/>
    </location>
</feature>
<protein>
    <submittedName>
        <fullName evidence="1">Uncharacterized protein</fullName>
    </submittedName>
</protein>
<keyword evidence="2" id="KW-1185">Reference proteome</keyword>
<sequence>IFKCRFCGTKYCEACGRGDFHGVMIDKTVCQVCFQLKCQGERIGKDPGKSAQNK</sequence>
<comment type="caution">
    <text evidence="1">The sequence shown here is derived from an EMBL/GenBank/DDBJ whole genome shotgun (WGS) entry which is preliminary data.</text>
</comment>
<gene>
    <name evidence="1" type="ORF">PEVE_00037459</name>
</gene>
<reference evidence="1 2" key="1">
    <citation type="submission" date="2022-05" db="EMBL/GenBank/DDBJ databases">
        <authorList>
            <consortium name="Genoscope - CEA"/>
            <person name="William W."/>
        </authorList>
    </citation>
    <scope>NUCLEOTIDE SEQUENCE [LARGE SCALE GENOMIC DNA]</scope>
</reference>
<proteinExistence type="predicted"/>
<organism evidence="1 2">
    <name type="scientific">Porites evermanni</name>
    <dbReference type="NCBI Taxonomy" id="104178"/>
    <lineage>
        <taxon>Eukaryota</taxon>
        <taxon>Metazoa</taxon>
        <taxon>Cnidaria</taxon>
        <taxon>Anthozoa</taxon>
        <taxon>Hexacorallia</taxon>
        <taxon>Scleractinia</taxon>
        <taxon>Fungiina</taxon>
        <taxon>Poritidae</taxon>
        <taxon>Porites</taxon>
    </lineage>
</organism>
<evidence type="ECO:0000313" key="1">
    <source>
        <dbReference type="EMBL" id="CAH3030147.1"/>
    </source>
</evidence>
<dbReference type="Proteomes" id="UP001159427">
    <property type="component" value="Unassembled WGS sequence"/>
</dbReference>
<feature type="non-terminal residue" evidence="1">
    <location>
        <position position="54"/>
    </location>
</feature>
<evidence type="ECO:0000313" key="2">
    <source>
        <dbReference type="Proteomes" id="UP001159427"/>
    </source>
</evidence>
<name>A0ABN8MKJ8_9CNID</name>
<accession>A0ABN8MKJ8</accession>